<feature type="transmembrane region" description="Helical" evidence="17">
    <location>
        <begin position="170"/>
        <end position="189"/>
    </location>
</feature>
<evidence type="ECO:0000256" key="8">
    <source>
        <dbReference type="ARBA" id="ARBA00022692"/>
    </source>
</evidence>
<dbReference type="EC" id="2.7.8.8" evidence="4"/>
<dbReference type="NCBIfam" id="TIGR00473">
    <property type="entry name" value="pssA"/>
    <property type="match status" value="1"/>
</dbReference>
<proteinExistence type="inferred from homology"/>
<dbReference type="PANTHER" id="PTHR14269:SF61">
    <property type="entry name" value="CDP-DIACYLGLYCEROL--SERINE O-PHOSPHATIDYLTRANSFERASE"/>
    <property type="match status" value="1"/>
</dbReference>
<dbReference type="PROSITE" id="PS00379">
    <property type="entry name" value="CDP_ALCOHOL_P_TRANSF"/>
    <property type="match status" value="1"/>
</dbReference>
<reference evidence="18 19" key="1">
    <citation type="submission" date="2024-02" db="EMBL/GenBank/DDBJ databases">
        <title>A novel Wenzhouxiangellaceae bacterium, isolated from coastal sediments.</title>
        <authorList>
            <person name="Du Z.-J."/>
            <person name="Ye Y.-Q."/>
            <person name="Zhang X.-Y."/>
        </authorList>
    </citation>
    <scope>NUCLEOTIDE SEQUENCE [LARGE SCALE GENOMIC DNA]</scope>
    <source>
        <strain evidence="18 19">CH-27</strain>
    </source>
</reference>
<evidence type="ECO:0000256" key="7">
    <source>
        <dbReference type="ARBA" id="ARBA00022679"/>
    </source>
</evidence>
<comment type="similarity">
    <text evidence="3 15">Belongs to the CDP-alcohol phosphatidyltransferase class-I family.</text>
</comment>
<keyword evidence="13" id="KW-1208">Phospholipid metabolism</keyword>
<dbReference type="Proteomes" id="UP001359886">
    <property type="component" value="Unassembled WGS sequence"/>
</dbReference>
<evidence type="ECO:0000256" key="4">
    <source>
        <dbReference type="ARBA" id="ARBA00013174"/>
    </source>
</evidence>
<dbReference type="GO" id="GO:0003882">
    <property type="term" value="F:CDP-diacylglycerol-serine O-phosphatidyltransferase activity"/>
    <property type="evidence" value="ECO:0007669"/>
    <property type="project" value="UniProtKB-EC"/>
</dbReference>
<keyword evidence="9 17" id="KW-1133">Transmembrane helix</keyword>
<dbReference type="GO" id="GO:0016020">
    <property type="term" value="C:membrane"/>
    <property type="evidence" value="ECO:0007669"/>
    <property type="project" value="InterPro"/>
</dbReference>
<dbReference type="InterPro" id="IPR048254">
    <property type="entry name" value="CDP_ALCOHOL_P_TRANSF_CS"/>
</dbReference>
<evidence type="ECO:0000313" key="19">
    <source>
        <dbReference type="Proteomes" id="UP001359886"/>
    </source>
</evidence>
<organism evidence="18 19">
    <name type="scientific">Elongatibacter sediminis</name>
    <dbReference type="NCBI Taxonomy" id="3119006"/>
    <lineage>
        <taxon>Bacteria</taxon>
        <taxon>Pseudomonadati</taxon>
        <taxon>Pseudomonadota</taxon>
        <taxon>Gammaproteobacteria</taxon>
        <taxon>Chromatiales</taxon>
        <taxon>Wenzhouxiangellaceae</taxon>
        <taxon>Elongatibacter</taxon>
    </lineage>
</organism>
<dbReference type="InterPro" id="IPR043130">
    <property type="entry name" value="CDP-OH_PTrfase_TM_dom"/>
</dbReference>
<evidence type="ECO:0000256" key="1">
    <source>
        <dbReference type="ARBA" id="ARBA00000287"/>
    </source>
</evidence>
<keyword evidence="11 17" id="KW-0472">Membrane</keyword>
<dbReference type="InterPro" id="IPR004533">
    <property type="entry name" value="CDP-diaglyc--ser_O-PTrfase"/>
</dbReference>
<name>A0AAW9R8E0_9GAMM</name>
<sequence>MDPANNKISKGVYLLPNALTTGAMFAGFFSIISGINGHYVAGAVAVVVAGVLDGLDGRVARLTNTQSEFGVQYDSLSDLISFGLAPALLVFNWSLASLRDLGPTAGKLGWLAAFLFVACAALRLARFNTQVGVEDKSYFQGLASPAAAGLLVATVWFFADRGIAGESVRWLIWLETVGLGLLMFSRVRYFSGKGWPSGDRIPLYVLFLVVLVIVFLALDPPAVLLTIGLIYVGSGLVVTVLGRYQWRSRRLGRQARRKHDPDQDTPEESAPEDEQA</sequence>
<evidence type="ECO:0000256" key="3">
    <source>
        <dbReference type="ARBA" id="ARBA00010441"/>
    </source>
</evidence>
<dbReference type="RefSeq" id="WP_354696378.1">
    <property type="nucleotide sequence ID" value="NZ_JAZHOG010000011.1"/>
</dbReference>
<comment type="catalytic activity">
    <reaction evidence="1">
        <text>a CDP-1,2-diacyl-sn-glycerol + L-serine = a 1,2-diacyl-sn-glycero-3-phospho-L-serine + CMP + H(+)</text>
        <dbReference type="Rhea" id="RHEA:16913"/>
        <dbReference type="ChEBI" id="CHEBI:15378"/>
        <dbReference type="ChEBI" id="CHEBI:33384"/>
        <dbReference type="ChEBI" id="CHEBI:57262"/>
        <dbReference type="ChEBI" id="CHEBI:58332"/>
        <dbReference type="ChEBI" id="CHEBI:60377"/>
        <dbReference type="EC" id="2.7.8.8"/>
    </reaction>
</comment>
<feature type="transmembrane region" description="Helical" evidence="17">
    <location>
        <begin position="76"/>
        <end position="96"/>
    </location>
</feature>
<evidence type="ECO:0000256" key="14">
    <source>
        <dbReference type="ARBA" id="ARBA00032361"/>
    </source>
</evidence>
<dbReference type="PANTHER" id="PTHR14269">
    <property type="entry name" value="CDP-DIACYLGLYCEROL--GLYCEROL-3-PHOSPHATE 3-PHOSPHATIDYLTRANSFERASE-RELATED"/>
    <property type="match status" value="1"/>
</dbReference>
<gene>
    <name evidence="18" type="primary">pssA</name>
    <name evidence="18" type="ORF">V3330_15590</name>
</gene>
<evidence type="ECO:0000256" key="2">
    <source>
        <dbReference type="ARBA" id="ARBA00004127"/>
    </source>
</evidence>
<dbReference type="GO" id="GO:0012505">
    <property type="term" value="C:endomembrane system"/>
    <property type="evidence" value="ECO:0007669"/>
    <property type="project" value="UniProtKB-SubCell"/>
</dbReference>
<keyword evidence="7 15" id="KW-0808">Transferase</keyword>
<keyword evidence="12" id="KW-0594">Phospholipid biosynthesis</keyword>
<evidence type="ECO:0000256" key="17">
    <source>
        <dbReference type="SAM" id="Phobius"/>
    </source>
</evidence>
<feature type="compositionally biased region" description="Acidic residues" evidence="16">
    <location>
        <begin position="263"/>
        <end position="276"/>
    </location>
</feature>
<evidence type="ECO:0000256" key="6">
    <source>
        <dbReference type="ARBA" id="ARBA00022516"/>
    </source>
</evidence>
<accession>A0AAW9R8E0</accession>
<feature type="transmembrane region" description="Helical" evidence="17">
    <location>
        <begin position="12"/>
        <end position="32"/>
    </location>
</feature>
<evidence type="ECO:0000256" key="12">
    <source>
        <dbReference type="ARBA" id="ARBA00023209"/>
    </source>
</evidence>
<evidence type="ECO:0000256" key="15">
    <source>
        <dbReference type="RuleBase" id="RU003750"/>
    </source>
</evidence>
<feature type="transmembrane region" description="Helical" evidence="17">
    <location>
        <begin position="137"/>
        <end position="158"/>
    </location>
</feature>
<evidence type="ECO:0000313" key="18">
    <source>
        <dbReference type="EMBL" id="MEJ8569054.1"/>
    </source>
</evidence>
<keyword evidence="8 17" id="KW-0812">Transmembrane</keyword>
<protein>
    <recommendedName>
        <fullName evidence="5">CDP-diacylglycerol--serine O-phosphatidyltransferase</fullName>
        <ecNumber evidence="4">2.7.8.8</ecNumber>
    </recommendedName>
    <alternativeName>
        <fullName evidence="14">Phosphatidylserine synthase</fullName>
    </alternativeName>
</protein>
<keyword evidence="10" id="KW-0443">Lipid metabolism</keyword>
<dbReference type="Pfam" id="PF01066">
    <property type="entry name" value="CDP-OH_P_transf"/>
    <property type="match status" value="1"/>
</dbReference>
<evidence type="ECO:0000256" key="11">
    <source>
        <dbReference type="ARBA" id="ARBA00023136"/>
    </source>
</evidence>
<evidence type="ECO:0000256" key="5">
    <source>
        <dbReference type="ARBA" id="ARBA00017171"/>
    </source>
</evidence>
<dbReference type="AlphaFoldDB" id="A0AAW9R8E0"/>
<dbReference type="InterPro" id="IPR050324">
    <property type="entry name" value="CDP-alcohol_PTase-I"/>
</dbReference>
<feature type="transmembrane region" description="Helical" evidence="17">
    <location>
        <begin position="201"/>
        <end position="218"/>
    </location>
</feature>
<dbReference type="Gene3D" id="1.20.120.1760">
    <property type="match status" value="1"/>
</dbReference>
<evidence type="ECO:0000256" key="9">
    <source>
        <dbReference type="ARBA" id="ARBA00022989"/>
    </source>
</evidence>
<keyword evidence="19" id="KW-1185">Reference proteome</keyword>
<feature type="transmembrane region" description="Helical" evidence="17">
    <location>
        <begin position="108"/>
        <end position="125"/>
    </location>
</feature>
<evidence type="ECO:0000256" key="13">
    <source>
        <dbReference type="ARBA" id="ARBA00023264"/>
    </source>
</evidence>
<dbReference type="EMBL" id="JAZHOG010000011">
    <property type="protein sequence ID" value="MEJ8569054.1"/>
    <property type="molecule type" value="Genomic_DNA"/>
</dbReference>
<evidence type="ECO:0000256" key="10">
    <source>
        <dbReference type="ARBA" id="ARBA00023098"/>
    </source>
</evidence>
<keyword evidence="6" id="KW-0444">Lipid biosynthesis</keyword>
<feature type="transmembrane region" description="Helical" evidence="17">
    <location>
        <begin position="224"/>
        <end position="244"/>
    </location>
</feature>
<dbReference type="GO" id="GO:0008654">
    <property type="term" value="P:phospholipid biosynthetic process"/>
    <property type="evidence" value="ECO:0007669"/>
    <property type="project" value="UniProtKB-KW"/>
</dbReference>
<comment type="subcellular location">
    <subcellularLocation>
        <location evidence="2">Endomembrane system</location>
        <topology evidence="2">Multi-pass membrane protein</topology>
    </subcellularLocation>
</comment>
<comment type="caution">
    <text evidence="18">The sequence shown here is derived from an EMBL/GenBank/DDBJ whole genome shotgun (WGS) entry which is preliminary data.</text>
</comment>
<evidence type="ECO:0000256" key="16">
    <source>
        <dbReference type="SAM" id="MobiDB-lite"/>
    </source>
</evidence>
<feature type="transmembrane region" description="Helical" evidence="17">
    <location>
        <begin position="38"/>
        <end position="55"/>
    </location>
</feature>
<feature type="region of interest" description="Disordered" evidence="16">
    <location>
        <begin position="254"/>
        <end position="276"/>
    </location>
</feature>
<dbReference type="InterPro" id="IPR000462">
    <property type="entry name" value="CDP-OH_P_trans"/>
</dbReference>